<dbReference type="OrthoDB" id="6359816at2759"/>
<dbReference type="EMBL" id="CADEBD010000297">
    <property type="protein sequence ID" value="CAB3234904.1"/>
    <property type="molecule type" value="Genomic_DNA"/>
</dbReference>
<organism evidence="2 3">
    <name type="scientific">Arctia plantaginis</name>
    <name type="common">Wood tiger moth</name>
    <name type="synonym">Phalaena plantaginis</name>
    <dbReference type="NCBI Taxonomy" id="874455"/>
    <lineage>
        <taxon>Eukaryota</taxon>
        <taxon>Metazoa</taxon>
        <taxon>Ecdysozoa</taxon>
        <taxon>Arthropoda</taxon>
        <taxon>Hexapoda</taxon>
        <taxon>Insecta</taxon>
        <taxon>Pterygota</taxon>
        <taxon>Neoptera</taxon>
        <taxon>Endopterygota</taxon>
        <taxon>Lepidoptera</taxon>
        <taxon>Glossata</taxon>
        <taxon>Ditrysia</taxon>
        <taxon>Noctuoidea</taxon>
        <taxon>Erebidae</taxon>
        <taxon>Arctiinae</taxon>
        <taxon>Arctia</taxon>
    </lineage>
</organism>
<feature type="domain" description="Tc1-like transposase DDE" evidence="1">
    <location>
        <begin position="157"/>
        <end position="298"/>
    </location>
</feature>
<dbReference type="GO" id="GO:0003676">
    <property type="term" value="F:nucleic acid binding"/>
    <property type="evidence" value="ECO:0007669"/>
    <property type="project" value="InterPro"/>
</dbReference>
<proteinExistence type="predicted"/>
<name>A0A8S0ZPW7_ARCPL</name>
<reference evidence="2 3" key="1">
    <citation type="submission" date="2020-04" db="EMBL/GenBank/DDBJ databases">
        <authorList>
            <person name="Wallbank WR R."/>
            <person name="Pardo Diaz C."/>
            <person name="Kozak K."/>
            <person name="Martin S."/>
            <person name="Jiggins C."/>
            <person name="Moest M."/>
            <person name="Warren A I."/>
            <person name="Byers J.R.P. K."/>
            <person name="Montejo-Kovacevich G."/>
            <person name="Yen C E."/>
        </authorList>
    </citation>
    <scope>NUCLEOTIDE SEQUENCE [LARGE SCALE GENOMIC DNA]</scope>
</reference>
<dbReference type="InterPro" id="IPR038717">
    <property type="entry name" value="Tc1-like_DDE_dom"/>
</dbReference>
<dbReference type="Pfam" id="PF13358">
    <property type="entry name" value="DDE_3"/>
    <property type="match status" value="1"/>
</dbReference>
<dbReference type="InterPro" id="IPR036397">
    <property type="entry name" value="RNaseH_sf"/>
</dbReference>
<evidence type="ECO:0000313" key="2">
    <source>
        <dbReference type="EMBL" id="CAB3234904.1"/>
    </source>
</evidence>
<dbReference type="PANTHER" id="PTHR46068:SF1">
    <property type="entry name" value="TRANSPOSASE IS30-LIKE HTH DOMAIN-CONTAINING PROTEIN"/>
    <property type="match status" value="1"/>
</dbReference>
<dbReference type="Gene3D" id="3.30.420.10">
    <property type="entry name" value="Ribonuclease H-like superfamily/Ribonuclease H"/>
    <property type="match status" value="1"/>
</dbReference>
<dbReference type="Proteomes" id="UP000494256">
    <property type="component" value="Unassembled WGS sequence"/>
</dbReference>
<dbReference type="PANTHER" id="PTHR46068">
    <property type="entry name" value="PROTEIN CBG27172"/>
    <property type="match status" value="1"/>
</dbReference>
<dbReference type="AlphaFoldDB" id="A0A8S0ZPW7"/>
<accession>A0A8S0ZPW7</accession>
<gene>
    <name evidence="2" type="ORF">APLA_LOCUS6787</name>
</gene>
<comment type="caution">
    <text evidence="2">The sequence shown here is derived from an EMBL/GenBank/DDBJ whole genome shotgun (WGS) entry which is preliminary data.</text>
</comment>
<protein>
    <recommendedName>
        <fullName evidence="1">Tc1-like transposase DDE domain-containing protein</fullName>
    </recommendedName>
</protein>
<evidence type="ECO:0000313" key="3">
    <source>
        <dbReference type="Proteomes" id="UP000494256"/>
    </source>
</evidence>
<evidence type="ECO:0000259" key="1">
    <source>
        <dbReference type="Pfam" id="PF13358"/>
    </source>
</evidence>
<sequence>MEDNKLTQEIKRHAVIVALRAIHSDLEISGCLNVARSFVHKVRQELEASGDDVETVAKRKKHEARSDSIRTPQFQDIITLPKDRHVSEGTIRNTVHEDLRYKSYVMRMGQFMSAQTRSQRLIRAKRLLNKLKHPERPNLLWLIYDEKIFDQDQKTNRRNDRWLCSDPTDVLHVMHTKFPATVMILGVVSNEGHVMPPHFFSHGLRVNAAAYTEVLKTVLKPWIDRVRGEGPYLLQQDSAPSHKAMTTQDWMSENLHDHITPNYWPPSSPNLNPLDFYVWGVNERDTNKHPHNTLESLKATITRVMTQMNKDHLIRACRRFRQRIEAVIAAKGDFIE</sequence>